<dbReference type="PANTHER" id="PTHR43685:SF11">
    <property type="entry name" value="GLYCOSYLTRANSFERASE TAGX-RELATED"/>
    <property type="match status" value="1"/>
</dbReference>
<protein>
    <submittedName>
        <fullName evidence="2">Glycosyltransferase</fullName>
        <ecNumber evidence="2">2.4.-.-</ecNumber>
    </submittedName>
</protein>
<dbReference type="EC" id="2.4.-.-" evidence="2"/>
<sequence>MSELPFLGGEGELPLVSVVIPSYNHEAYVARSIQSVLDQTYPHIELVVVDDGSTDGSWEEVQRVQEATNRRFEAFQKGNGGVSSTLNYGIARTRGSLVAVLASDDYFLPSKIEKQVTALAALGPDYGLIHTSAYNDHMDGRLIDITGLYPAAKGAQFFELVSLQVTAVAPSVLFKREVYEEVGGFDESLVAEDLDFYAAIAFHGHKLHYIPEPLVVKTYTGSNLGLNVEGNFEAHLRTVHKYESHLDAEEYSVALANVYLSKGRSAAGSGRRLLALGAYREAARLQKSPRPYAEWVTRSARSLTLGLLPASLRSWLRGLRAVRSQPLL</sequence>
<evidence type="ECO:0000259" key="1">
    <source>
        <dbReference type="Pfam" id="PF00535"/>
    </source>
</evidence>
<dbReference type="InterPro" id="IPR001173">
    <property type="entry name" value="Glyco_trans_2-like"/>
</dbReference>
<feature type="domain" description="Glycosyltransferase 2-like" evidence="1">
    <location>
        <begin position="17"/>
        <end position="180"/>
    </location>
</feature>
<evidence type="ECO:0000313" key="2">
    <source>
        <dbReference type="EMBL" id="MDT0631812.1"/>
    </source>
</evidence>
<gene>
    <name evidence="2" type="ORF">RM540_08660</name>
</gene>
<dbReference type="PANTHER" id="PTHR43685">
    <property type="entry name" value="GLYCOSYLTRANSFERASE"/>
    <property type="match status" value="1"/>
</dbReference>
<proteinExistence type="predicted"/>
<organism evidence="2 3">
    <name type="scientific">Rubrivirga litoralis</name>
    <dbReference type="NCBI Taxonomy" id="3075598"/>
    <lineage>
        <taxon>Bacteria</taxon>
        <taxon>Pseudomonadati</taxon>
        <taxon>Rhodothermota</taxon>
        <taxon>Rhodothermia</taxon>
        <taxon>Rhodothermales</taxon>
        <taxon>Rubricoccaceae</taxon>
        <taxon>Rubrivirga</taxon>
    </lineage>
</organism>
<dbReference type="Gene3D" id="3.90.550.10">
    <property type="entry name" value="Spore Coat Polysaccharide Biosynthesis Protein SpsA, Chain A"/>
    <property type="match status" value="1"/>
</dbReference>
<dbReference type="GO" id="GO:0016757">
    <property type="term" value="F:glycosyltransferase activity"/>
    <property type="evidence" value="ECO:0007669"/>
    <property type="project" value="UniProtKB-KW"/>
</dbReference>
<dbReference type="Pfam" id="PF00535">
    <property type="entry name" value="Glycos_transf_2"/>
    <property type="match status" value="1"/>
</dbReference>
<name>A0ABU3BR94_9BACT</name>
<dbReference type="InterPro" id="IPR029044">
    <property type="entry name" value="Nucleotide-diphossugar_trans"/>
</dbReference>
<keyword evidence="3" id="KW-1185">Reference proteome</keyword>
<keyword evidence="2" id="KW-0328">Glycosyltransferase</keyword>
<dbReference type="InterPro" id="IPR050834">
    <property type="entry name" value="Glycosyltransf_2"/>
</dbReference>
<accession>A0ABU3BR94</accession>
<dbReference type="Proteomes" id="UP001267426">
    <property type="component" value="Unassembled WGS sequence"/>
</dbReference>
<keyword evidence="2" id="KW-0808">Transferase</keyword>
<dbReference type="RefSeq" id="WP_311663156.1">
    <property type="nucleotide sequence ID" value="NZ_JAVRHT010000017.1"/>
</dbReference>
<evidence type="ECO:0000313" key="3">
    <source>
        <dbReference type="Proteomes" id="UP001267426"/>
    </source>
</evidence>
<dbReference type="EMBL" id="JAVRHT010000017">
    <property type="protein sequence ID" value="MDT0631812.1"/>
    <property type="molecule type" value="Genomic_DNA"/>
</dbReference>
<reference evidence="2 3" key="1">
    <citation type="submission" date="2023-09" db="EMBL/GenBank/DDBJ databases">
        <authorList>
            <person name="Rey-Velasco X."/>
        </authorList>
    </citation>
    <scope>NUCLEOTIDE SEQUENCE [LARGE SCALE GENOMIC DNA]</scope>
    <source>
        <strain evidence="2 3">F394</strain>
    </source>
</reference>
<comment type="caution">
    <text evidence="2">The sequence shown here is derived from an EMBL/GenBank/DDBJ whole genome shotgun (WGS) entry which is preliminary data.</text>
</comment>
<dbReference type="SUPFAM" id="SSF53448">
    <property type="entry name" value="Nucleotide-diphospho-sugar transferases"/>
    <property type="match status" value="1"/>
</dbReference>